<dbReference type="Proteomes" id="UP000299290">
    <property type="component" value="Unassembled WGS sequence"/>
</dbReference>
<reference evidence="1 2" key="1">
    <citation type="journal article" date="2020" name="Int. J. Syst. Evol. Microbiol.">
        <title>Reclassification of Streptomyces castelarensis and Streptomyces sporoclivatus as later heterotypic synonyms of Streptomyces antimycoticus.</title>
        <authorList>
            <person name="Komaki H."/>
            <person name="Tamura T."/>
        </authorList>
    </citation>
    <scope>NUCLEOTIDE SEQUENCE [LARGE SCALE GENOMIC DNA]</scope>
    <source>
        <strain evidence="1 2">NBRC 12839</strain>
    </source>
</reference>
<protein>
    <submittedName>
        <fullName evidence="1">Uncharacterized protein</fullName>
    </submittedName>
</protein>
<organism evidence="1 2">
    <name type="scientific">Streptomyces antimycoticus</name>
    <dbReference type="NCBI Taxonomy" id="68175"/>
    <lineage>
        <taxon>Bacteria</taxon>
        <taxon>Bacillati</taxon>
        <taxon>Actinomycetota</taxon>
        <taxon>Actinomycetes</taxon>
        <taxon>Kitasatosporales</taxon>
        <taxon>Streptomycetaceae</taxon>
        <taxon>Streptomyces</taxon>
        <taxon>Streptomyces violaceusniger group</taxon>
    </lineage>
</organism>
<comment type="caution">
    <text evidence="1">The sequence shown here is derived from an EMBL/GenBank/DDBJ whole genome shotgun (WGS) entry which is preliminary data.</text>
</comment>
<proteinExistence type="predicted"/>
<keyword evidence="2" id="KW-1185">Reference proteome</keyword>
<accession>A0A4D4KSA5</accession>
<sequence>MSDSPSNEKQGIQQLQDRGVPRRWALRAVKVIVPAVVTLLAREVANSLFR</sequence>
<dbReference type="AlphaFoldDB" id="A0A4D4KSA5"/>
<evidence type="ECO:0000313" key="1">
    <source>
        <dbReference type="EMBL" id="GDY48729.1"/>
    </source>
</evidence>
<name>A0A4D4KSA5_9ACTN</name>
<evidence type="ECO:0000313" key="2">
    <source>
        <dbReference type="Proteomes" id="UP000299290"/>
    </source>
</evidence>
<gene>
    <name evidence="1" type="ORF">SANT12839_096110</name>
</gene>
<dbReference type="EMBL" id="BJHV01000001">
    <property type="protein sequence ID" value="GDY48729.1"/>
    <property type="molecule type" value="Genomic_DNA"/>
</dbReference>